<sequence length="107" mass="12394">MPLRRRRLRQNLFHHFINSADFDLCADYLKNRKFSSGMSSLDFILMELTEAKGNMSEQNQKLMLHSVQMPIEDNFVDCDEDVDTGCKEMADPTAINNNLSIYEDKDA</sequence>
<reference evidence="1 2" key="1">
    <citation type="journal article" date="2022" name="Nat. Genet.">
        <title>Improved pea reference genome and pan-genome highlight genomic features and evolutionary characteristics.</title>
        <authorList>
            <person name="Yang T."/>
            <person name="Liu R."/>
            <person name="Luo Y."/>
            <person name="Hu S."/>
            <person name="Wang D."/>
            <person name="Wang C."/>
            <person name="Pandey M.K."/>
            <person name="Ge S."/>
            <person name="Xu Q."/>
            <person name="Li N."/>
            <person name="Li G."/>
            <person name="Huang Y."/>
            <person name="Saxena R.K."/>
            <person name="Ji Y."/>
            <person name="Li M."/>
            <person name="Yan X."/>
            <person name="He Y."/>
            <person name="Liu Y."/>
            <person name="Wang X."/>
            <person name="Xiang C."/>
            <person name="Varshney R.K."/>
            <person name="Ding H."/>
            <person name="Gao S."/>
            <person name="Zong X."/>
        </authorList>
    </citation>
    <scope>NUCLEOTIDE SEQUENCE [LARGE SCALE GENOMIC DNA]</scope>
    <source>
        <strain evidence="1 2">cv. Zhongwan 6</strain>
    </source>
</reference>
<dbReference type="Proteomes" id="UP001058974">
    <property type="component" value="Chromosome 5"/>
</dbReference>
<gene>
    <name evidence="1" type="ORF">KIW84_055050</name>
</gene>
<dbReference type="Gramene" id="Psat05G0505000-T1">
    <property type="protein sequence ID" value="KAI5409463.1"/>
    <property type="gene ID" value="KIW84_055050"/>
</dbReference>
<comment type="caution">
    <text evidence="1">The sequence shown here is derived from an EMBL/GenBank/DDBJ whole genome shotgun (WGS) entry which is preliminary data.</text>
</comment>
<proteinExistence type="predicted"/>
<dbReference type="EMBL" id="JAMSHJ010000005">
    <property type="protein sequence ID" value="KAI5409463.1"/>
    <property type="molecule type" value="Genomic_DNA"/>
</dbReference>
<dbReference type="AlphaFoldDB" id="A0A9D5AI63"/>
<organism evidence="1 2">
    <name type="scientific">Pisum sativum</name>
    <name type="common">Garden pea</name>
    <name type="synonym">Lathyrus oleraceus</name>
    <dbReference type="NCBI Taxonomy" id="3888"/>
    <lineage>
        <taxon>Eukaryota</taxon>
        <taxon>Viridiplantae</taxon>
        <taxon>Streptophyta</taxon>
        <taxon>Embryophyta</taxon>
        <taxon>Tracheophyta</taxon>
        <taxon>Spermatophyta</taxon>
        <taxon>Magnoliopsida</taxon>
        <taxon>eudicotyledons</taxon>
        <taxon>Gunneridae</taxon>
        <taxon>Pentapetalae</taxon>
        <taxon>rosids</taxon>
        <taxon>fabids</taxon>
        <taxon>Fabales</taxon>
        <taxon>Fabaceae</taxon>
        <taxon>Papilionoideae</taxon>
        <taxon>50 kb inversion clade</taxon>
        <taxon>NPAAA clade</taxon>
        <taxon>Hologalegina</taxon>
        <taxon>IRL clade</taxon>
        <taxon>Fabeae</taxon>
        <taxon>Lathyrus</taxon>
    </lineage>
</organism>
<evidence type="ECO:0000313" key="1">
    <source>
        <dbReference type="EMBL" id="KAI5409463.1"/>
    </source>
</evidence>
<protein>
    <submittedName>
        <fullName evidence="1">Uncharacterized protein</fullName>
    </submittedName>
</protein>
<accession>A0A9D5AI63</accession>
<evidence type="ECO:0000313" key="2">
    <source>
        <dbReference type="Proteomes" id="UP001058974"/>
    </source>
</evidence>
<name>A0A9D5AI63_PEA</name>
<keyword evidence="2" id="KW-1185">Reference proteome</keyword>